<dbReference type="PANTHER" id="PTHR43084:SF1">
    <property type="entry name" value="PERSULFIDE DIOXYGENASE ETHE1, MITOCHONDRIAL"/>
    <property type="match status" value="1"/>
</dbReference>
<dbReference type="CDD" id="cd07724">
    <property type="entry name" value="POD-like_MBL-fold"/>
    <property type="match status" value="1"/>
</dbReference>
<gene>
    <name evidence="3" type="ORF">QQX98_008023</name>
</gene>
<evidence type="ECO:0000256" key="1">
    <source>
        <dbReference type="ARBA" id="ARBA00022723"/>
    </source>
</evidence>
<feature type="domain" description="Metallo-beta-lactamase" evidence="2">
    <location>
        <begin position="16"/>
        <end position="210"/>
    </location>
</feature>
<dbReference type="EMBL" id="JAZAVJ010000140">
    <property type="protein sequence ID" value="KAK7413075.1"/>
    <property type="molecule type" value="Genomic_DNA"/>
</dbReference>
<dbReference type="SUPFAM" id="SSF56281">
    <property type="entry name" value="Metallo-hydrolase/oxidoreductase"/>
    <property type="match status" value="1"/>
</dbReference>
<dbReference type="InterPro" id="IPR044528">
    <property type="entry name" value="POD-like_MBL-fold"/>
</dbReference>
<sequence length="298" mass="33010">MSTDTTIHDLFEPKTGTWQYVVADPETKHAVVIDPVLDFDPAKNTTSTETADAILSLVKEQNYLVVKILETHVHADHITSAGYLQSKLAHCQSQSPKICIGKRVGQTQEHFGRRYGIPDSEYKDAFDQLLDDDEIFSIGQLEAKTIHLPGHTPDHLGYVIGDNVFCGDSLFNPDVGSARCDFPGGDASALYSSARKMLSLPENFKIWTGHDYPPGGDDGRANPLAATTVFEQNKSNKHLKGEVPKDEFIQWRTTRDAGLPAPRLLHQSLQLNIRAGKMPAESASGDRLLHIPVHFNWE</sequence>
<comment type="caution">
    <text evidence="3">The sequence shown here is derived from an EMBL/GenBank/DDBJ whole genome shotgun (WGS) entry which is preliminary data.</text>
</comment>
<accession>A0ABR1GW88</accession>
<dbReference type="Pfam" id="PF00753">
    <property type="entry name" value="Lactamase_B"/>
    <property type="match status" value="1"/>
</dbReference>
<evidence type="ECO:0000313" key="3">
    <source>
        <dbReference type="EMBL" id="KAK7413075.1"/>
    </source>
</evidence>
<dbReference type="Proteomes" id="UP001498476">
    <property type="component" value="Unassembled WGS sequence"/>
</dbReference>
<dbReference type="SMART" id="SM00849">
    <property type="entry name" value="Lactamase_B"/>
    <property type="match status" value="1"/>
</dbReference>
<reference evidence="3 4" key="1">
    <citation type="journal article" date="2025" name="Microbiol. Resour. Announc.">
        <title>Draft genome sequences for Neonectria magnoliae and Neonectria punicea, canker pathogens of Liriodendron tulipifera and Acer saccharum in West Virginia.</title>
        <authorList>
            <person name="Petronek H.M."/>
            <person name="Kasson M.T."/>
            <person name="Metheny A.M."/>
            <person name="Stauder C.M."/>
            <person name="Lovett B."/>
            <person name="Lynch S.C."/>
            <person name="Garnas J.R."/>
            <person name="Kasson L.R."/>
            <person name="Stajich J.E."/>
        </authorList>
    </citation>
    <scope>NUCLEOTIDE SEQUENCE [LARGE SCALE GENOMIC DNA]</scope>
    <source>
        <strain evidence="3 4">NRRL 64653</strain>
    </source>
</reference>
<dbReference type="Gene3D" id="3.60.15.10">
    <property type="entry name" value="Ribonuclease Z/Hydroxyacylglutathione hydrolase-like"/>
    <property type="match status" value="1"/>
</dbReference>
<dbReference type="PANTHER" id="PTHR43084">
    <property type="entry name" value="PERSULFIDE DIOXYGENASE ETHE1"/>
    <property type="match status" value="1"/>
</dbReference>
<dbReference type="InterPro" id="IPR001279">
    <property type="entry name" value="Metallo-B-lactamas"/>
</dbReference>
<keyword evidence="1" id="KW-0479">Metal-binding</keyword>
<name>A0ABR1GW88_9HYPO</name>
<protein>
    <recommendedName>
        <fullName evidence="2">Metallo-beta-lactamase domain-containing protein</fullName>
    </recommendedName>
</protein>
<dbReference type="InterPro" id="IPR051682">
    <property type="entry name" value="Mito_Persulfide_Diox"/>
</dbReference>
<organism evidence="3 4">
    <name type="scientific">Neonectria punicea</name>
    <dbReference type="NCBI Taxonomy" id="979145"/>
    <lineage>
        <taxon>Eukaryota</taxon>
        <taxon>Fungi</taxon>
        <taxon>Dikarya</taxon>
        <taxon>Ascomycota</taxon>
        <taxon>Pezizomycotina</taxon>
        <taxon>Sordariomycetes</taxon>
        <taxon>Hypocreomycetidae</taxon>
        <taxon>Hypocreales</taxon>
        <taxon>Nectriaceae</taxon>
        <taxon>Neonectria</taxon>
    </lineage>
</organism>
<proteinExistence type="predicted"/>
<evidence type="ECO:0000259" key="2">
    <source>
        <dbReference type="SMART" id="SM00849"/>
    </source>
</evidence>
<evidence type="ECO:0000313" key="4">
    <source>
        <dbReference type="Proteomes" id="UP001498476"/>
    </source>
</evidence>
<keyword evidence="4" id="KW-1185">Reference proteome</keyword>
<dbReference type="InterPro" id="IPR036866">
    <property type="entry name" value="RibonucZ/Hydroxyglut_hydro"/>
</dbReference>